<dbReference type="Proteomes" id="UP001497382">
    <property type="component" value="Unassembled WGS sequence"/>
</dbReference>
<accession>A0AAV2ADR7</accession>
<dbReference type="AlphaFoldDB" id="A0AAV2ADR7"/>
<gene>
    <name evidence="1" type="ORF">LARSCL_LOCUS11922</name>
</gene>
<name>A0AAV2ADR7_9ARAC</name>
<dbReference type="EMBL" id="CAXIEN010000152">
    <property type="protein sequence ID" value="CAL1282035.1"/>
    <property type="molecule type" value="Genomic_DNA"/>
</dbReference>
<sequence length="44" mass="5134">MFNGCVSMVCAVNSEDNWKAMRIIQIQEHGFIQRKKNQTCLMVM</sequence>
<proteinExistence type="predicted"/>
<comment type="caution">
    <text evidence="1">The sequence shown here is derived from an EMBL/GenBank/DDBJ whole genome shotgun (WGS) entry which is preliminary data.</text>
</comment>
<organism evidence="1 2">
    <name type="scientific">Larinioides sclopetarius</name>
    <dbReference type="NCBI Taxonomy" id="280406"/>
    <lineage>
        <taxon>Eukaryota</taxon>
        <taxon>Metazoa</taxon>
        <taxon>Ecdysozoa</taxon>
        <taxon>Arthropoda</taxon>
        <taxon>Chelicerata</taxon>
        <taxon>Arachnida</taxon>
        <taxon>Araneae</taxon>
        <taxon>Araneomorphae</taxon>
        <taxon>Entelegynae</taxon>
        <taxon>Araneoidea</taxon>
        <taxon>Araneidae</taxon>
        <taxon>Larinioides</taxon>
    </lineage>
</organism>
<keyword evidence="2" id="KW-1185">Reference proteome</keyword>
<protein>
    <submittedName>
        <fullName evidence="1">Uncharacterized protein</fullName>
    </submittedName>
</protein>
<evidence type="ECO:0000313" key="1">
    <source>
        <dbReference type="EMBL" id="CAL1282035.1"/>
    </source>
</evidence>
<evidence type="ECO:0000313" key="2">
    <source>
        <dbReference type="Proteomes" id="UP001497382"/>
    </source>
</evidence>
<reference evidence="1 2" key="1">
    <citation type="submission" date="2024-04" db="EMBL/GenBank/DDBJ databases">
        <authorList>
            <person name="Rising A."/>
            <person name="Reimegard J."/>
            <person name="Sonavane S."/>
            <person name="Akerstrom W."/>
            <person name="Nylinder S."/>
            <person name="Hedman E."/>
            <person name="Kallberg Y."/>
        </authorList>
    </citation>
    <scope>NUCLEOTIDE SEQUENCE [LARGE SCALE GENOMIC DNA]</scope>
</reference>